<keyword evidence="13 17" id="KW-1133">Transmembrane helix</keyword>
<evidence type="ECO:0000259" key="19">
    <source>
        <dbReference type="PROSITE" id="PS50011"/>
    </source>
</evidence>
<evidence type="ECO:0000256" key="14">
    <source>
        <dbReference type="ARBA" id="ARBA00023136"/>
    </source>
</evidence>
<dbReference type="Proteomes" id="UP001318860">
    <property type="component" value="Unassembled WGS sequence"/>
</dbReference>
<evidence type="ECO:0000256" key="9">
    <source>
        <dbReference type="ARBA" id="ARBA00022737"/>
    </source>
</evidence>
<dbReference type="InterPro" id="IPR008271">
    <property type="entry name" value="Ser/Thr_kinase_AS"/>
</dbReference>
<evidence type="ECO:0000256" key="7">
    <source>
        <dbReference type="ARBA" id="ARBA00022692"/>
    </source>
</evidence>
<keyword evidence="8 18" id="KW-0732">Signal</keyword>
<evidence type="ECO:0000313" key="21">
    <source>
        <dbReference type="Proteomes" id="UP001318860"/>
    </source>
</evidence>
<dbReference type="Pfam" id="PF13855">
    <property type="entry name" value="LRR_8"/>
    <property type="match status" value="1"/>
</dbReference>
<feature type="signal peptide" evidence="18">
    <location>
        <begin position="1"/>
        <end position="20"/>
    </location>
</feature>
<proteinExistence type="inferred from homology"/>
<keyword evidence="12 16" id="KW-0067">ATP-binding</keyword>
<dbReference type="Pfam" id="PF08263">
    <property type="entry name" value="LRRNT_2"/>
    <property type="match status" value="1"/>
</dbReference>
<name>A0ABR0VW57_REHGL</name>
<dbReference type="PANTHER" id="PTHR48053:SF37">
    <property type="entry name" value="LEUCINE-RICH REPEAT PROTEIN KINASE FAMILY PROTEIN"/>
    <property type="match status" value="1"/>
</dbReference>
<organism evidence="20 21">
    <name type="scientific">Rehmannia glutinosa</name>
    <name type="common">Chinese foxglove</name>
    <dbReference type="NCBI Taxonomy" id="99300"/>
    <lineage>
        <taxon>Eukaryota</taxon>
        <taxon>Viridiplantae</taxon>
        <taxon>Streptophyta</taxon>
        <taxon>Embryophyta</taxon>
        <taxon>Tracheophyta</taxon>
        <taxon>Spermatophyta</taxon>
        <taxon>Magnoliopsida</taxon>
        <taxon>eudicotyledons</taxon>
        <taxon>Gunneridae</taxon>
        <taxon>Pentapetalae</taxon>
        <taxon>asterids</taxon>
        <taxon>lamiids</taxon>
        <taxon>Lamiales</taxon>
        <taxon>Orobanchaceae</taxon>
        <taxon>Rehmannieae</taxon>
        <taxon>Rehmannia</taxon>
    </lineage>
</organism>
<dbReference type="Gene3D" id="3.30.200.20">
    <property type="entry name" value="Phosphorylase Kinase, domain 1"/>
    <property type="match status" value="1"/>
</dbReference>
<dbReference type="InterPro" id="IPR001245">
    <property type="entry name" value="Ser-Thr/Tyr_kinase_cat_dom"/>
</dbReference>
<dbReference type="SUPFAM" id="SSF56112">
    <property type="entry name" value="Protein kinase-like (PK-like)"/>
    <property type="match status" value="1"/>
</dbReference>
<evidence type="ECO:0000256" key="16">
    <source>
        <dbReference type="PROSITE-ProRule" id="PRU10141"/>
    </source>
</evidence>
<comment type="subcellular location">
    <subcellularLocation>
        <location evidence="1">Cell membrane</location>
    </subcellularLocation>
    <subcellularLocation>
        <location evidence="2">Membrane</location>
        <topology evidence="2">Single-pass type I membrane protein</topology>
    </subcellularLocation>
</comment>
<dbReference type="InterPro" id="IPR051716">
    <property type="entry name" value="Plant_RL_S/T_kinase"/>
</dbReference>
<keyword evidence="11" id="KW-0418">Kinase</keyword>
<keyword evidence="5" id="KW-0433">Leucine-rich repeat</keyword>
<evidence type="ECO:0000256" key="11">
    <source>
        <dbReference type="ARBA" id="ARBA00022777"/>
    </source>
</evidence>
<evidence type="ECO:0000256" key="1">
    <source>
        <dbReference type="ARBA" id="ARBA00004236"/>
    </source>
</evidence>
<keyword evidence="15" id="KW-0675">Receptor</keyword>
<dbReference type="InterPro" id="IPR032675">
    <property type="entry name" value="LRR_dom_sf"/>
</dbReference>
<dbReference type="InterPro" id="IPR001611">
    <property type="entry name" value="Leu-rich_rpt"/>
</dbReference>
<sequence>MAHWLFFFIFFYFTSNPATCSNNETDLLALLAFKDNVIDPRGALDLWNLSNETVHFCSWKGISCGNKHRNRVVSINLDSQGLVGSISPHLGNLSFLRSISLRNNSFHGPIPQELGRLRRLGYIEFSNNSFSGEIPKNLSQCRNLHYLNLMDNELTGIIPHELSSLIKLYALGLSDNDFSGNNIPPFFGNFTSLIELSLSNCGLHGYIPESLVHLRKLKRLILDTNKLTGKIPSGIYNISTLEIFAVFTNQLQGNIPSDIGSTLPNLMNLGLGDNNFSGVLPVSLSNASSLQYLRKLTIGINRIHGTIPSGIGNLIGLSTLSLPLNLLSGPIPLTIGKLFKMQEINLSANRFTNELPSSLGNLTLLNILYATRNNFSGSIPQSVANFSRLLVLDLSVNNFSGVIPREIVSISSLSIYLDLSYNALFGSVPSEVGLLRDLGDLDLSHNRLSGIFPNTISGCISLQRLHLHGNSFTGEIPQGLSVLRGLQDLDLSRNNFSGLIPSFLVELRLLNLNLSFNRLQGPVPLEGVFRNTSAISLQGNNELCGGILELKLPYCPSITKKNSSNILLKVLIPSAVLFIAILVLSCILIRKKTKSRNNLHASSFESQFKRLSYADLLRATDGFSEANVIGSGRFSTVYKGVLEDGPPDTVVAVKVLNLNIRGAHKSFMSECNALRGARHRNLLKILSISLSIDFRGNDFTALIYQFKANGSLENWLHRNENMDRYLTLMQRLNIAIDVACAVEYLHSGTGSDIIVHGDLKPSNILLDDDMTAHVGDFGLAKVISNISSGFAAGESRSIAVRGTIGYIAPEYGMAGTVSTEGDVYSYGILLLELFTNVRPTSDTLLSDHENLHNFVATSLPDRAMEIVDPLIVLKEGDIVQNSSFGDCLASVLGIGVACSTELSQDRISITDVVIELKKIRIKCLALGLI</sequence>
<dbReference type="PROSITE" id="PS50011">
    <property type="entry name" value="PROTEIN_KINASE_DOM"/>
    <property type="match status" value="1"/>
</dbReference>
<evidence type="ECO:0000313" key="20">
    <source>
        <dbReference type="EMBL" id="KAK6139551.1"/>
    </source>
</evidence>
<dbReference type="Pfam" id="PF00560">
    <property type="entry name" value="LRR_1"/>
    <property type="match status" value="5"/>
</dbReference>
<accession>A0ABR0VW57</accession>
<evidence type="ECO:0000256" key="15">
    <source>
        <dbReference type="ARBA" id="ARBA00023170"/>
    </source>
</evidence>
<dbReference type="SMART" id="SM00220">
    <property type="entry name" value="S_TKc"/>
    <property type="match status" value="1"/>
</dbReference>
<dbReference type="InterPro" id="IPR011009">
    <property type="entry name" value="Kinase-like_dom_sf"/>
</dbReference>
<keyword evidence="14 17" id="KW-0472">Membrane</keyword>
<evidence type="ECO:0000256" key="17">
    <source>
        <dbReference type="SAM" id="Phobius"/>
    </source>
</evidence>
<keyword evidence="21" id="KW-1185">Reference proteome</keyword>
<keyword evidence="9" id="KW-0677">Repeat</keyword>
<feature type="chain" id="PRO_5046261965" description="Protein kinase domain-containing protein" evidence="18">
    <location>
        <begin position="21"/>
        <end position="929"/>
    </location>
</feature>
<keyword evidence="7 17" id="KW-0812">Transmembrane</keyword>
<dbReference type="InterPro" id="IPR017441">
    <property type="entry name" value="Protein_kinase_ATP_BS"/>
</dbReference>
<evidence type="ECO:0000256" key="4">
    <source>
        <dbReference type="ARBA" id="ARBA00022527"/>
    </source>
</evidence>
<evidence type="ECO:0000256" key="10">
    <source>
        <dbReference type="ARBA" id="ARBA00022741"/>
    </source>
</evidence>
<dbReference type="SUPFAM" id="SSF52058">
    <property type="entry name" value="L domain-like"/>
    <property type="match status" value="2"/>
</dbReference>
<dbReference type="Pfam" id="PF07714">
    <property type="entry name" value="PK_Tyr_Ser-Thr"/>
    <property type="match status" value="1"/>
</dbReference>
<evidence type="ECO:0000256" key="6">
    <source>
        <dbReference type="ARBA" id="ARBA00022679"/>
    </source>
</evidence>
<evidence type="ECO:0000256" key="5">
    <source>
        <dbReference type="ARBA" id="ARBA00022614"/>
    </source>
</evidence>
<evidence type="ECO:0000256" key="8">
    <source>
        <dbReference type="ARBA" id="ARBA00022729"/>
    </source>
</evidence>
<keyword evidence="4" id="KW-0723">Serine/threonine-protein kinase</keyword>
<evidence type="ECO:0000256" key="18">
    <source>
        <dbReference type="SAM" id="SignalP"/>
    </source>
</evidence>
<keyword evidence="6" id="KW-0808">Transferase</keyword>
<dbReference type="InterPro" id="IPR013210">
    <property type="entry name" value="LRR_N_plant-typ"/>
</dbReference>
<feature type="domain" description="Protein kinase" evidence="19">
    <location>
        <begin position="623"/>
        <end position="929"/>
    </location>
</feature>
<dbReference type="PROSITE" id="PS00107">
    <property type="entry name" value="PROTEIN_KINASE_ATP"/>
    <property type="match status" value="1"/>
</dbReference>
<dbReference type="SMART" id="SM00369">
    <property type="entry name" value="LRR_TYP"/>
    <property type="match status" value="5"/>
</dbReference>
<evidence type="ECO:0000256" key="2">
    <source>
        <dbReference type="ARBA" id="ARBA00004479"/>
    </source>
</evidence>
<gene>
    <name evidence="20" type="ORF">DH2020_026697</name>
</gene>
<dbReference type="PROSITE" id="PS00108">
    <property type="entry name" value="PROTEIN_KINASE_ST"/>
    <property type="match status" value="1"/>
</dbReference>
<keyword evidence="10 16" id="KW-0547">Nucleotide-binding</keyword>
<comment type="caution">
    <text evidence="20">The sequence shown here is derived from an EMBL/GenBank/DDBJ whole genome shotgun (WGS) entry which is preliminary data.</text>
</comment>
<evidence type="ECO:0000256" key="12">
    <source>
        <dbReference type="ARBA" id="ARBA00022840"/>
    </source>
</evidence>
<feature type="transmembrane region" description="Helical" evidence="17">
    <location>
        <begin position="566"/>
        <end position="589"/>
    </location>
</feature>
<dbReference type="InterPro" id="IPR003591">
    <property type="entry name" value="Leu-rich_rpt_typical-subtyp"/>
</dbReference>
<evidence type="ECO:0000256" key="3">
    <source>
        <dbReference type="ARBA" id="ARBA00008684"/>
    </source>
</evidence>
<dbReference type="Gene3D" id="1.10.510.10">
    <property type="entry name" value="Transferase(Phosphotransferase) domain 1"/>
    <property type="match status" value="1"/>
</dbReference>
<reference evidence="20 21" key="1">
    <citation type="journal article" date="2021" name="Comput. Struct. Biotechnol. J.">
        <title>De novo genome assembly of the potent medicinal plant Rehmannia glutinosa using nanopore technology.</title>
        <authorList>
            <person name="Ma L."/>
            <person name="Dong C."/>
            <person name="Song C."/>
            <person name="Wang X."/>
            <person name="Zheng X."/>
            <person name="Niu Y."/>
            <person name="Chen S."/>
            <person name="Feng W."/>
        </authorList>
    </citation>
    <scope>NUCLEOTIDE SEQUENCE [LARGE SCALE GENOMIC DNA]</scope>
    <source>
        <strain evidence="20">DH-2019</strain>
    </source>
</reference>
<dbReference type="InterPro" id="IPR000719">
    <property type="entry name" value="Prot_kinase_dom"/>
</dbReference>
<dbReference type="Gene3D" id="3.80.10.10">
    <property type="entry name" value="Ribonuclease Inhibitor"/>
    <property type="match status" value="3"/>
</dbReference>
<dbReference type="PANTHER" id="PTHR48053">
    <property type="entry name" value="LEUCINE RICH REPEAT FAMILY PROTEIN, EXPRESSED"/>
    <property type="match status" value="1"/>
</dbReference>
<dbReference type="EMBL" id="JABTTQ020000405">
    <property type="protein sequence ID" value="KAK6139551.1"/>
    <property type="molecule type" value="Genomic_DNA"/>
</dbReference>
<comment type="similarity">
    <text evidence="3">Belongs to the protein kinase superfamily. Ser/Thr protein kinase family.</text>
</comment>
<feature type="binding site" evidence="16">
    <location>
        <position position="654"/>
    </location>
    <ligand>
        <name>ATP</name>
        <dbReference type="ChEBI" id="CHEBI:30616"/>
    </ligand>
</feature>
<evidence type="ECO:0000256" key="13">
    <source>
        <dbReference type="ARBA" id="ARBA00022989"/>
    </source>
</evidence>
<protein>
    <recommendedName>
        <fullName evidence="19">Protein kinase domain-containing protein</fullName>
    </recommendedName>
</protein>